<evidence type="ECO:0000256" key="1">
    <source>
        <dbReference type="ARBA" id="ARBA00004141"/>
    </source>
</evidence>
<evidence type="ECO:0000259" key="7">
    <source>
        <dbReference type="Pfam" id="PF20684"/>
    </source>
</evidence>
<dbReference type="EMBL" id="ML987189">
    <property type="protein sequence ID" value="KAF2257160.1"/>
    <property type="molecule type" value="Genomic_DNA"/>
</dbReference>
<feature type="transmembrane region" description="Helical" evidence="6">
    <location>
        <begin position="144"/>
        <end position="166"/>
    </location>
</feature>
<dbReference type="Pfam" id="PF20684">
    <property type="entry name" value="Fung_rhodopsin"/>
    <property type="match status" value="1"/>
</dbReference>
<organism evidence="8 9">
    <name type="scientific">Trematosphaeria pertusa</name>
    <dbReference type="NCBI Taxonomy" id="390896"/>
    <lineage>
        <taxon>Eukaryota</taxon>
        <taxon>Fungi</taxon>
        <taxon>Dikarya</taxon>
        <taxon>Ascomycota</taxon>
        <taxon>Pezizomycotina</taxon>
        <taxon>Dothideomycetes</taxon>
        <taxon>Pleosporomycetidae</taxon>
        <taxon>Pleosporales</taxon>
        <taxon>Massarineae</taxon>
        <taxon>Trematosphaeriaceae</taxon>
        <taxon>Trematosphaeria</taxon>
    </lineage>
</organism>
<evidence type="ECO:0000256" key="3">
    <source>
        <dbReference type="ARBA" id="ARBA00022989"/>
    </source>
</evidence>
<accession>A0A6A6J5K3</accession>
<feature type="domain" description="Rhodopsin" evidence="7">
    <location>
        <begin position="44"/>
        <end position="284"/>
    </location>
</feature>
<dbReference type="InterPro" id="IPR052337">
    <property type="entry name" value="SAT4-like"/>
</dbReference>
<gene>
    <name evidence="8" type="ORF">BU26DRAFT_37208</name>
</gene>
<dbReference type="PANTHER" id="PTHR33048:SF18">
    <property type="entry name" value="INTEGRAL MEMBRANE PROTEIN"/>
    <property type="match status" value="1"/>
</dbReference>
<evidence type="ECO:0000256" key="2">
    <source>
        <dbReference type="ARBA" id="ARBA00022692"/>
    </source>
</evidence>
<comment type="subcellular location">
    <subcellularLocation>
        <location evidence="1">Membrane</location>
        <topology evidence="1">Multi-pass membrane protein</topology>
    </subcellularLocation>
</comment>
<feature type="transmembrane region" description="Helical" evidence="6">
    <location>
        <begin position="109"/>
        <end position="132"/>
    </location>
</feature>
<dbReference type="AlphaFoldDB" id="A0A6A6J5K3"/>
<protein>
    <recommendedName>
        <fullName evidence="7">Rhodopsin domain-containing protein</fullName>
    </recommendedName>
</protein>
<keyword evidence="3 6" id="KW-1133">Transmembrane helix</keyword>
<dbReference type="PANTHER" id="PTHR33048">
    <property type="entry name" value="PTH11-LIKE INTEGRAL MEMBRANE PROTEIN (AFU_ORTHOLOGUE AFUA_5G11245)"/>
    <property type="match status" value="1"/>
</dbReference>
<dbReference type="GeneID" id="54575859"/>
<evidence type="ECO:0000256" key="5">
    <source>
        <dbReference type="ARBA" id="ARBA00038359"/>
    </source>
</evidence>
<sequence length="325" mass="36359">MMRRLLERSTGATLADFPYIISVPALKAIAWTTAAIAILLTLGRLGIRWRKSRRLHLDDCFNVVAATLLIPLVAATLAYIPIEYRAQLVMLGVSDDNPSREEMTFSVKMVLATLLFFWIVVYMVKASFLALYWRVFAASRRFRVAWWVTAAFVAISFGVTWMSVFWQCGTPSKLGDLEACTHLSMSILKALLSVWCTLDIIGCILLMLLPIPMLPWRAGLNKAHLIGLLFIFTLVFLTMALDVLRTVWYLSPNLAHNTDLVVLWVLLQPSIAVIICVLPTYGSLVPPGAQRRAPNSFRSNFVRLSDGDFGHKPLELGKVGNCDNV</sequence>
<feature type="transmembrane region" description="Helical" evidence="6">
    <location>
        <begin position="20"/>
        <end position="42"/>
    </location>
</feature>
<feature type="transmembrane region" description="Helical" evidence="6">
    <location>
        <begin position="223"/>
        <end position="241"/>
    </location>
</feature>
<dbReference type="Proteomes" id="UP000800094">
    <property type="component" value="Unassembled WGS sequence"/>
</dbReference>
<dbReference type="OrthoDB" id="444631at2759"/>
<feature type="transmembrane region" description="Helical" evidence="6">
    <location>
        <begin position="186"/>
        <end position="211"/>
    </location>
</feature>
<dbReference type="RefSeq" id="XP_033692164.1">
    <property type="nucleotide sequence ID" value="XM_033822529.1"/>
</dbReference>
<evidence type="ECO:0000256" key="6">
    <source>
        <dbReference type="SAM" id="Phobius"/>
    </source>
</evidence>
<keyword evidence="4 6" id="KW-0472">Membrane</keyword>
<feature type="transmembrane region" description="Helical" evidence="6">
    <location>
        <begin position="261"/>
        <end position="282"/>
    </location>
</feature>
<evidence type="ECO:0000256" key="4">
    <source>
        <dbReference type="ARBA" id="ARBA00023136"/>
    </source>
</evidence>
<keyword evidence="2 6" id="KW-0812">Transmembrane</keyword>
<evidence type="ECO:0000313" key="8">
    <source>
        <dbReference type="EMBL" id="KAF2257160.1"/>
    </source>
</evidence>
<dbReference type="GO" id="GO:0016020">
    <property type="term" value="C:membrane"/>
    <property type="evidence" value="ECO:0007669"/>
    <property type="project" value="UniProtKB-SubCell"/>
</dbReference>
<evidence type="ECO:0000313" key="9">
    <source>
        <dbReference type="Proteomes" id="UP000800094"/>
    </source>
</evidence>
<reference evidence="8" key="1">
    <citation type="journal article" date="2020" name="Stud. Mycol.">
        <title>101 Dothideomycetes genomes: a test case for predicting lifestyles and emergence of pathogens.</title>
        <authorList>
            <person name="Haridas S."/>
            <person name="Albert R."/>
            <person name="Binder M."/>
            <person name="Bloem J."/>
            <person name="Labutti K."/>
            <person name="Salamov A."/>
            <person name="Andreopoulos B."/>
            <person name="Baker S."/>
            <person name="Barry K."/>
            <person name="Bills G."/>
            <person name="Bluhm B."/>
            <person name="Cannon C."/>
            <person name="Castanera R."/>
            <person name="Culley D."/>
            <person name="Daum C."/>
            <person name="Ezra D."/>
            <person name="Gonzalez J."/>
            <person name="Henrissat B."/>
            <person name="Kuo A."/>
            <person name="Liang C."/>
            <person name="Lipzen A."/>
            <person name="Lutzoni F."/>
            <person name="Magnuson J."/>
            <person name="Mondo S."/>
            <person name="Nolan M."/>
            <person name="Ohm R."/>
            <person name="Pangilinan J."/>
            <person name="Park H.-J."/>
            <person name="Ramirez L."/>
            <person name="Alfaro M."/>
            <person name="Sun H."/>
            <person name="Tritt A."/>
            <person name="Yoshinaga Y."/>
            <person name="Zwiers L.-H."/>
            <person name="Turgeon B."/>
            <person name="Goodwin S."/>
            <person name="Spatafora J."/>
            <person name="Crous P."/>
            <person name="Grigoriev I."/>
        </authorList>
    </citation>
    <scope>NUCLEOTIDE SEQUENCE</scope>
    <source>
        <strain evidence="8">CBS 122368</strain>
    </source>
</reference>
<name>A0A6A6J5K3_9PLEO</name>
<dbReference type="InterPro" id="IPR049326">
    <property type="entry name" value="Rhodopsin_dom_fungi"/>
</dbReference>
<keyword evidence="9" id="KW-1185">Reference proteome</keyword>
<feature type="transmembrane region" description="Helical" evidence="6">
    <location>
        <begin position="63"/>
        <end position="82"/>
    </location>
</feature>
<proteinExistence type="inferred from homology"/>
<comment type="similarity">
    <text evidence="5">Belongs to the SAT4 family.</text>
</comment>